<accession>B8HMW0</accession>
<dbReference type="PANTHER" id="PTHR23150:SF19">
    <property type="entry name" value="FORMYLGLYCINE-GENERATING ENZYME"/>
    <property type="match status" value="1"/>
</dbReference>
<dbReference type="PANTHER" id="PTHR23150">
    <property type="entry name" value="SULFATASE MODIFYING FACTOR 1, 2"/>
    <property type="match status" value="1"/>
</dbReference>
<dbReference type="InterPro" id="IPR005532">
    <property type="entry name" value="SUMF_dom"/>
</dbReference>
<dbReference type="AlphaFoldDB" id="B8HMW0"/>
<dbReference type="SUPFAM" id="SSF56436">
    <property type="entry name" value="C-type lectin-like"/>
    <property type="match status" value="1"/>
</dbReference>
<name>B8HMW0_CYAP4</name>
<dbReference type="GO" id="GO:0120147">
    <property type="term" value="F:formylglycine-generating oxidase activity"/>
    <property type="evidence" value="ECO:0007669"/>
    <property type="project" value="TreeGrafter"/>
</dbReference>
<dbReference type="HOGENOM" id="CLU_012431_2_4_3"/>
<evidence type="ECO:0000313" key="2">
    <source>
        <dbReference type="EMBL" id="ACL45429.1"/>
    </source>
</evidence>
<dbReference type="InterPro" id="IPR042095">
    <property type="entry name" value="SUMF_sf"/>
</dbReference>
<dbReference type="KEGG" id="cyn:Cyan7425_3099"/>
<organism evidence="2">
    <name type="scientific">Cyanothece sp. (strain PCC 7425 / ATCC 29141)</name>
    <dbReference type="NCBI Taxonomy" id="395961"/>
    <lineage>
        <taxon>Bacteria</taxon>
        <taxon>Bacillati</taxon>
        <taxon>Cyanobacteriota</taxon>
        <taxon>Cyanophyceae</taxon>
        <taxon>Gomontiellales</taxon>
        <taxon>Cyanothecaceae</taxon>
        <taxon>Cyanothece</taxon>
    </lineage>
</organism>
<dbReference type="Gene3D" id="3.90.1580.10">
    <property type="entry name" value="paralog of FGE (formylglycine-generating enzyme)"/>
    <property type="match status" value="1"/>
</dbReference>
<sequence>MSRLVIHRQKRTAQYFTEDLGNGVGLDMVLIPGGSFQMGSHDTELDHQDAESPQHLVTVPTFFMGRYPVIQAQWREIARLEKVKRQFERNPFSFRGNQRPVEQISWNEAVEFCDRLSKKTGRTYRLPTEAEWEYACRAGTTTPFHFGETITTELANYDGNVVYGNGLKGEYRQQTTDVGIFPANAFGLNDMHGNVWEWCLDHWHDNYKGALADGSAWVSNDKNAMRVRRGGSWDNGPRYCRSAYRNRDFPYIRNDDFGFRVVCVIPRTP</sequence>
<feature type="domain" description="Sulfatase-modifying factor enzyme-like" evidence="1">
    <location>
        <begin position="27"/>
        <end position="262"/>
    </location>
</feature>
<dbReference type="OrthoDB" id="569031at2"/>
<dbReference type="Pfam" id="PF03781">
    <property type="entry name" value="FGE-sulfatase"/>
    <property type="match status" value="1"/>
</dbReference>
<evidence type="ECO:0000259" key="1">
    <source>
        <dbReference type="Pfam" id="PF03781"/>
    </source>
</evidence>
<dbReference type="InterPro" id="IPR051043">
    <property type="entry name" value="Sulfatase_Mod_Factor_Kinase"/>
</dbReference>
<proteinExistence type="predicted"/>
<reference evidence="2" key="1">
    <citation type="submission" date="2009-01" db="EMBL/GenBank/DDBJ databases">
        <title>Complete sequence of chromosome Cyanothece sp. PCC 7425.</title>
        <authorList>
            <consortium name="US DOE Joint Genome Institute"/>
            <person name="Lucas S."/>
            <person name="Copeland A."/>
            <person name="Lapidus A."/>
            <person name="Glavina del Rio T."/>
            <person name="Dalin E."/>
            <person name="Tice H."/>
            <person name="Bruce D."/>
            <person name="Goodwin L."/>
            <person name="Pitluck S."/>
            <person name="Sims D."/>
            <person name="Meineke L."/>
            <person name="Brettin T."/>
            <person name="Detter J.C."/>
            <person name="Han C."/>
            <person name="Larimer F."/>
            <person name="Land M."/>
            <person name="Hauser L."/>
            <person name="Kyrpides N."/>
            <person name="Ovchinnikova G."/>
            <person name="Liberton M."/>
            <person name="Stoeckel J."/>
            <person name="Banerjee A."/>
            <person name="Singh A."/>
            <person name="Page L."/>
            <person name="Sato H."/>
            <person name="Zhao L."/>
            <person name="Sherman L."/>
            <person name="Pakrasi H."/>
            <person name="Richardson P."/>
        </authorList>
    </citation>
    <scope>NUCLEOTIDE SEQUENCE</scope>
    <source>
        <strain evidence="2">PCC 7425</strain>
    </source>
</reference>
<dbReference type="STRING" id="395961.Cyan7425_3099"/>
<gene>
    <name evidence="2" type="ordered locus">Cyan7425_3099</name>
</gene>
<dbReference type="eggNOG" id="COG1262">
    <property type="taxonomic scope" value="Bacteria"/>
</dbReference>
<dbReference type="InterPro" id="IPR016187">
    <property type="entry name" value="CTDL_fold"/>
</dbReference>
<dbReference type="EMBL" id="CP001344">
    <property type="protein sequence ID" value="ACL45429.1"/>
    <property type="molecule type" value="Genomic_DNA"/>
</dbReference>
<protein>
    <recommendedName>
        <fullName evidence="1">Sulfatase-modifying factor enzyme-like domain-containing protein</fullName>
    </recommendedName>
</protein>